<gene>
    <name evidence="1" type="ORF">FHY32_000119</name>
</gene>
<evidence type="ECO:0000313" key="1">
    <source>
        <dbReference type="EMBL" id="MBB4721821.1"/>
    </source>
</evidence>
<sequence length="97" mass="10158">MLAREMERPAASRWPGSTQVHLQIARGTMHLCGLAGLHRDAALVVADGAVGAGNQLPIGRLGVDANWLVASFMTVAQPLSATMAMAAVTRCLMFSLA</sequence>
<reference evidence="1 2" key="1">
    <citation type="submission" date="2020-08" db="EMBL/GenBank/DDBJ databases">
        <title>Studying the diversity of plant-associated saprophytic bacteria and their role in host health and plant-pathogen interactions.</title>
        <authorList>
            <person name="Potnis N."/>
        </authorList>
    </citation>
    <scope>NUCLEOTIDE SEQUENCE [LARGE SCALE GENOMIC DNA]</scope>
    <source>
        <strain evidence="1 2">CFBP 7922</strain>
    </source>
</reference>
<organism evidence="1 2">
    <name type="scientific">Xanthomonas euvesicatoria</name>
    <dbReference type="NCBI Taxonomy" id="456327"/>
    <lineage>
        <taxon>Bacteria</taxon>
        <taxon>Pseudomonadati</taxon>
        <taxon>Pseudomonadota</taxon>
        <taxon>Gammaproteobacteria</taxon>
        <taxon>Lysobacterales</taxon>
        <taxon>Lysobacteraceae</taxon>
        <taxon>Xanthomonas</taxon>
    </lineage>
</organism>
<dbReference type="EMBL" id="JACHNL010000001">
    <property type="protein sequence ID" value="MBB4721821.1"/>
    <property type="molecule type" value="Genomic_DNA"/>
</dbReference>
<name>A0AAW3TY62_XANEU</name>
<dbReference type="RefSeq" id="WP_184419795.1">
    <property type="nucleotide sequence ID" value="NZ_JACHNK010000001.1"/>
</dbReference>
<comment type="caution">
    <text evidence="1">The sequence shown here is derived from an EMBL/GenBank/DDBJ whole genome shotgun (WGS) entry which is preliminary data.</text>
</comment>
<dbReference type="Proteomes" id="UP000576603">
    <property type="component" value="Unassembled WGS sequence"/>
</dbReference>
<evidence type="ECO:0000313" key="2">
    <source>
        <dbReference type="Proteomes" id="UP000576603"/>
    </source>
</evidence>
<proteinExistence type="predicted"/>
<accession>A0AAW3TY62</accession>
<protein>
    <submittedName>
        <fullName evidence="1">Uncharacterized protein</fullName>
    </submittedName>
</protein>
<dbReference type="AlphaFoldDB" id="A0AAW3TY62"/>